<dbReference type="Proteomes" id="UP001595696">
    <property type="component" value="Unassembled WGS sequence"/>
</dbReference>
<accession>A0ABV8DRM5</accession>
<name>A0ABV8DRM5_9NOCA</name>
<dbReference type="RefSeq" id="WP_378612258.1">
    <property type="nucleotide sequence ID" value="NZ_JBHSAX010000009.1"/>
</dbReference>
<gene>
    <name evidence="1" type="ORF">ACFO0B_10880</name>
</gene>
<organism evidence="1 2">
    <name type="scientific">Nocardia jiangsuensis</name>
    <dbReference type="NCBI Taxonomy" id="1691563"/>
    <lineage>
        <taxon>Bacteria</taxon>
        <taxon>Bacillati</taxon>
        <taxon>Actinomycetota</taxon>
        <taxon>Actinomycetes</taxon>
        <taxon>Mycobacteriales</taxon>
        <taxon>Nocardiaceae</taxon>
        <taxon>Nocardia</taxon>
    </lineage>
</organism>
<proteinExistence type="predicted"/>
<evidence type="ECO:0000313" key="2">
    <source>
        <dbReference type="Proteomes" id="UP001595696"/>
    </source>
</evidence>
<evidence type="ECO:0000313" key="1">
    <source>
        <dbReference type="EMBL" id="MFC3962489.1"/>
    </source>
</evidence>
<comment type="caution">
    <text evidence="1">The sequence shown here is derived from an EMBL/GenBank/DDBJ whole genome shotgun (WGS) entry which is preliminary data.</text>
</comment>
<sequence length="57" mass="6619">MAGTFGNRLAHRVLRRRAPDQLFPAGMQERGIFVIGVTFAADIHRLRNYRKPVDLRR</sequence>
<dbReference type="EMBL" id="JBHSAX010000009">
    <property type="protein sequence ID" value="MFC3962489.1"/>
    <property type="molecule type" value="Genomic_DNA"/>
</dbReference>
<reference evidence="2" key="1">
    <citation type="journal article" date="2019" name="Int. J. Syst. Evol. Microbiol.">
        <title>The Global Catalogue of Microorganisms (GCM) 10K type strain sequencing project: providing services to taxonomists for standard genome sequencing and annotation.</title>
        <authorList>
            <consortium name="The Broad Institute Genomics Platform"/>
            <consortium name="The Broad Institute Genome Sequencing Center for Infectious Disease"/>
            <person name="Wu L."/>
            <person name="Ma J."/>
        </authorList>
    </citation>
    <scope>NUCLEOTIDE SEQUENCE [LARGE SCALE GENOMIC DNA]</scope>
    <source>
        <strain evidence="2">CGMCC 4.7330</strain>
    </source>
</reference>
<protein>
    <submittedName>
        <fullName evidence="1">Uncharacterized protein</fullName>
    </submittedName>
</protein>
<keyword evidence="2" id="KW-1185">Reference proteome</keyword>